<dbReference type="EMBL" id="NUHO01000008">
    <property type="protein sequence ID" value="PGM97973.1"/>
    <property type="molecule type" value="Genomic_DNA"/>
</dbReference>
<proteinExistence type="predicted"/>
<reference evidence="1 2" key="1">
    <citation type="submission" date="2017-09" db="EMBL/GenBank/DDBJ databases">
        <title>Large-scale bioinformatics analysis of Bacillus genomes uncovers conserved roles of natural products in bacterial physiology.</title>
        <authorList>
            <consortium name="Agbiome Team Llc"/>
            <person name="Bleich R.M."/>
            <person name="Grubbs K.J."/>
            <person name="Santa Maria K.C."/>
            <person name="Allen S.E."/>
            <person name="Farag S."/>
            <person name="Shank E.A."/>
            <person name="Bowers A."/>
        </authorList>
    </citation>
    <scope>NUCLEOTIDE SEQUENCE [LARGE SCALE GENOMIC DNA]</scope>
    <source>
        <strain evidence="1 2">AFS053130</strain>
    </source>
</reference>
<organism evidence="1 2">
    <name type="scientific">Bacillus cereus</name>
    <dbReference type="NCBI Taxonomy" id="1396"/>
    <lineage>
        <taxon>Bacteria</taxon>
        <taxon>Bacillati</taxon>
        <taxon>Bacillota</taxon>
        <taxon>Bacilli</taxon>
        <taxon>Bacillales</taxon>
        <taxon>Bacillaceae</taxon>
        <taxon>Bacillus</taxon>
        <taxon>Bacillus cereus group</taxon>
    </lineage>
</organism>
<accession>A0A2B9EDN4</accession>
<gene>
    <name evidence="1" type="ORF">CN958_01605</name>
</gene>
<evidence type="ECO:0000313" key="1">
    <source>
        <dbReference type="EMBL" id="PGM97973.1"/>
    </source>
</evidence>
<comment type="caution">
    <text evidence="1">The sequence shown here is derived from an EMBL/GenBank/DDBJ whole genome shotgun (WGS) entry which is preliminary data.</text>
</comment>
<dbReference type="AlphaFoldDB" id="A0A2B9EDN4"/>
<evidence type="ECO:0000313" key="2">
    <source>
        <dbReference type="Proteomes" id="UP000222054"/>
    </source>
</evidence>
<name>A0A2B9EDN4_BACCE</name>
<sequence>MLLEIIPLGESREIQCGPANFTRVIDMLPNTLYVFTCIQGNLEIDLGAFLCGNNIPAVISVERLQPGVKVILTCGVF</sequence>
<dbReference type="Proteomes" id="UP000222054">
    <property type="component" value="Unassembled WGS sequence"/>
</dbReference>
<protein>
    <submittedName>
        <fullName evidence="1">Uncharacterized protein</fullName>
    </submittedName>
</protein>
<dbReference type="RefSeq" id="WP_098775593.1">
    <property type="nucleotide sequence ID" value="NZ_NUHO01000008.1"/>
</dbReference>